<evidence type="ECO:0000313" key="2">
    <source>
        <dbReference type="EMBL" id="KIP04987.1"/>
    </source>
</evidence>
<gene>
    <name evidence="2" type="ORF">PHLGIDRAFT_129154</name>
</gene>
<evidence type="ECO:0000256" key="1">
    <source>
        <dbReference type="SAM" id="MobiDB-lite"/>
    </source>
</evidence>
<keyword evidence="3" id="KW-1185">Reference proteome</keyword>
<dbReference type="OrthoDB" id="2799088at2759"/>
<proteinExistence type="predicted"/>
<feature type="compositionally biased region" description="Polar residues" evidence="1">
    <location>
        <begin position="69"/>
        <end position="87"/>
    </location>
</feature>
<feature type="compositionally biased region" description="Polar residues" evidence="1">
    <location>
        <begin position="48"/>
        <end position="62"/>
    </location>
</feature>
<dbReference type="AlphaFoldDB" id="A0A0C3S4E7"/>
<dbReference type="HOGENOM" id="CLU_1670026_0_0_1"/>
<evidence type="ECO:0000313" key="3">
    <source>
        <dbReference type="Proteomes" id="UP000053257"/>
    </source>
</evidence>
<reference evidence="2 3" key="1">
    <citation type="journal article" date="2014" name="PLoS Genet.">
        <title>Analysis of the Phlebiopsis gigantea genome, transcriptome and secretome provides insight into its pioneer colonization strategies of wood.</title>
        <authorList>
            <person name="Hori C."/>
            <person name="Ishida T."/>
            <person name="Igarashi K."/>
            <person name="Samejima M."/>
            <person name="Suzuki H."/>
            <person name="Master E."/>
            <person name="Ferreira P."/>
            <person name="Ruiz-Duenas F.J."/>
            <person name="Held B."/>
            <person name="Canessa P."/>
            <person name="Larrondo L.F."/>
            <person name="Schmoll M."/>
            <person name="Druzhinina I.S."/>
            <person name="Kubicek C.P."/>
            <person name="Gaskell J.A."/>
            <person name="Kersten P."/>
            <person name="St John F."/>
            <person name="Glasner J."/>
            <person name="Sabat G."/>
            <person name="Splinter BonDurant S."/>
            <person name="Syed K."/>
            <person name="Yadav J."/>
            <person name="Mgbeahuruike A.C."/>
            <person name="Kovalchuk A."/>
            <person name="Asiegbu F.O."/>
            <person name="Lackner G."/>
            <person name="Hoffmeister D."/>
            <person name="Rencoret J."/>
            <person name="Gutierrez A."/>
            <person name="Sun H."/>
            <person name="Lindquist E."/>
            <person name="Barry K."/>
            <person name="Riley R."/>
            <person name="Grigoriev I.V."/>
            <person name="Henrissat B."/>
            <person name="Kues U."/>
            <person name="Berka R.M."/>
            <person name="Martinez A.T."/>
            <person name="Covert S.F."/>
            <person name="Blanchette R.A."/>
            <person name="Cullen D."/>
        </authorList>
    </citation>
    <scope>NUCLEOTIDE SEQUENCE [LARGE SCALE GENOMIC DNA]</scope>
    <source>
        <strain evidence="2 3">11061_1 CR5-6</strain>
    </source>
</reference>
<name>A0A0C3S4E7_PHLG1</name>
<organism evidence="2 3">
    <name type="scientific">Phlebiopsis gigantea (strain 11061_1 CR5-6)</name>
    <name type="common">White-rot fungus</name>
    <name type="synonym">Peniophora gigantea</name>
    <dbReference type="NCBI Taxonomy" id="745531"/>
    <lineage>
        <taxon>Eukaryota</taxon>
        <taxon>Fungi</taxon>
        <taxon>Dikarya</taxon>
        <taxon>Basidiomycota</taxon>
        <taxon>Agaricomycotina</taxon>
        <taxon>Agaricomycetes</taxon>
        <taxon>Polyporales</taxon>
        <taxon>Phanerochaetaceae</taxon>
        <taxon>Phlebiopsis</taxon>
    </lineage>
</organism>
<sequence>MFADLPSQPSLVIVLDTRDEAILIASHGTRRRLMSPLRRSSLSPSGAPRTTASLNAMNSSLSGRVHRPSPQQLPATATPDGHTQGSPSGCEIFQSITTAPTLQLQSFEELRLECYRQCQIATERPPAPVSASNPCIPPKFVPIVVQSPGDDATVEMFE</sequence>
<dbReference type="EMBL" id="KN840556">
    <property type="protein sequence ID" value="KIP04987.1"/>
    <property type="molecule type" value="Genomic_DNA"/>
</dbReference>
<feature type="compositionally biased region" description="Low complexity" evidence="1">
    <location>
        <begin position="35"/>
        <end position="45"/>
    </location>
</feature>
<accession>A0A0C3S4E7</accession>
<feature type="region of interest" description="Disordered" evidence="1">
    <location>
        <begin position="35"/>
        <end position="89"/>
    </location>
</feature>
<dbReference type="Proteomes" id="UP000053257">
    <property type="component" value="Unassembled WGS sequence"/>
</dbReference>
<protein>
    <submittedName>
        <fullName evidence="2">Uncharacterized protein</fullName>
    </submittedName>
</protein>